<dbReference type="Pfam" id="PF10002">
    <property type="entry name" value="DUF2243"/>
    <property type="match status" value="1"/>
</dbReference>
<dbReference type="RefSeq" id="WP_213012755.1">
    <property type="nucleotide sequence ID" value="NZ_BOQN01000133.1"/>
</dbReference>
<dbReference type="Proteomes" id="UP000677082">
    <property type="component" value="Unassembled WGS sequence"/>
</dbReference>
<keyword evidence="1" id="KW-0472">Membrane</keyword>
<keyword evidence="1" id="KW-1133">Transmembrane helix</keyword>
<proteinExistence type="predicted"/>
<sequence length="164" mass="18327">MAKELRAPGLLLGIGLGGFVDGIVLHQLLQWHHMLSSTDSDRIGVKYYSPDEVTGLRMNTAWDGTFHVVTWLFVLAGLALLYSRLTTDRRRVWTRRALWGWVLAGWGLFNLVEGIIDHEILGIHHVRSGPHQTAWDVGFLALGAVLVAAGWLIQRERADALAVR</sequence>
<feature type="transmembrane region" description="Helical" evidence="1">
    <location>
        <begin position="7"/>
        <end position="29"/>
    </location>
</feature>
<keyword evidence="1" id="KW-0812">Transmembrane</keyword>
<evidence type="ECO:0000313" key="2">
    <source>
        <dbReference type="EMBL" id="GIM97112.1"/>
    </source>
</evidence>
<organism evidence="2 3">
    <name type="scientific">Paractinoplanes toevensis</name>
    <dbReference type="NCBI Taxonomy" id="571911"/>
    <lineage>
        <taxon>Bacteria</taxon>
        <taxon>Bacillati</taxon>
        <taxon>Actinomycetota</taxon>
        <taxon>Actinomycetes</taxon>
        <taxon>Micromonosporales</taxon>
        <taxon>Micromonosporaceae</taxon>
        <taxon>Paractinoplanes</taxon>
    </lineage>
</organism>
<dbReference type="EMBL" id="BOQN01000133">
    <property type="protein sequence ID" value="GIM97112.1"/>
    <property type="molecule type" value="Genomic_DNA"/>
</dbReference>
<keyword evidence="3" id="KW-1185">Reference proteome</keyword>
<dbReference type="AlphaFoldDB" id="A0A919WBJ9"/>
<gene>
    <name evidence="2" type="ORF">Ato02nite_089050</name>
</gene>
<evidence type="ECO:0000256" key="1">
    <source>
        <dbReference type="SAM" id="Phobius"/>
    </source>
</evidence>
<dbReference type="InterPro" id="IPR018719">
    <property type="entry name" value="DUF2243_membrane"/>
</dbReference>
<feature type="transmembrane region" description="Helical" evidence="1">
    <location>
        <begin position="97"/>
        <end position="116"/>
    </location>
</feature>
<feature type="transmembrane region" description="Helical" evidence="1">
    <location>
        <begin position="66"/>
        <end position="85"/>
    </location>
</feature>
<comment type="caution">
    <text evidence="2">The sequence shown here is derived from an EMBL/GenBank/DDBJ whole genome shotgun (WGS) entry which is preliminary data.</text>
</comment>
<protein>
    <submittedName>
        <fullName evidence="2">Membrane protein</fullName>
    </submittedName>
</protein>
<accession>A0A919WBJ9</accession>
<reference evidence="2 3" key="1">
    <citation type="submission" date="2021-03" db="EMBL/GenBank/DDBJ databases">
        <title>Whole genome shotgun sequence of Actinoplanes toevensis NBRC 105298.</title>
        <authorList>
            <person name="Komaki H."/>
            <person name="Tamura T."/>
        </authorList>
    </citation>
    <scope>NUCLEOTIDE SEQUENCE [LARGE SCALE GENOMIC DNA]</scope>
    <source>
        <strain evidence="2 3">NBRC 105298</strain>
    </source>
</reference>
<evidence type="ECO:0000313" key="3">
    <source>
        <dbReference type="Proteomes" id="UP000677082"/>
    </source>
</evidence>
<feature type="transmembrane region" description="Helical" evidence="1">
    <location>
        <begin position="136"/>
        <end position="154"/>
    </location>
</feature>
<name>A0A919WBJ9_9ACTN</name>